<reference evidence="2 3" key="1">
    <citation type="submission" date="2020-02" db="EMBL/GenBank/DDBJ databases">
        <title>Geodermatophilus sabuli CPCC 205279 I12A-02694.</title>
        <authorList>
            <person name="Jiang Z."/>
        </authorList>
    </citation>
    <scope>NUCLEOTIDE SEQUENCE [LARGE SCALE GENOMIC DNA]</scope>
    <source>
        <strain evidence="2 3">I12A-02694</strain>
    </source>
</reference>
<sequence length="315" mass="33835">MKVFVAGAAGAIGIRLIPQLVANGHQVVATTRSERKFAMLRALGAEPVALDGLDAAAVGEAVSLASPDVIVHQMSALAGGANLKKFDEWFHTTNALRTEGTRHLLAAAEAAGVRKLVAQSYTGWTNIREGGPVKTEADPLDPHPAKWQRESIDAVAYLERTVTAAPLEGVVLRYGNFYGPGASEELVELVQQRKMPMIGDGAGVWSWIHLDDAAAATVAAVEHGHAGIYNIVDDEPATVAEWLPYLAECIGAKRPMRVPTWLGRMAAGETTVQWMTQARGASNAKAKRELDWNPTWATWRTGFRHGLHEVPKAAA</sequence>
<organism evidence="2 3">
    <name type="scientific">Geodermatophilus sabuli</name>
    <dbReference type="NCBI Taxonomy" id="1564158"/>
    <lineage>
        <taxon>Bacteria</taxon>
        <taxon>Bacillati</taxon>
        <taxon>Actinomycetota</taxon>
        <taxon>Actinomycetes</taxon>
        <taxon>Geodermatophilales</taxon>
        <taxon>Geodermatophilaceae</taxon>
        <taxon>Geodermatophilus</taxon>
    </lineage>
</organism>
<dbReference type="InterPro" id="IPR036291">
    <property type="entry name" value="NAD(P)-bd_dom_sf"/>
</dbReference>
<dbReference type="Proteomes" id="UP000470246">
    <property type="component" value="Unassembled WGS sequence"/>
</dbReference>
<protein>
    <submittedName>
        <fullName evidence="2">NAD(P)-dependent oxidoreductase</fullName>
    </submittedName>
</protein>
<dbReference type="SUPFAM" id="SSF51735">
    <property type="entry name" value="NAD(P)-binding Rossmann-fold domains"/>
    <property type="match status" value="1"/>
</dbReference>
<dbReference type="RefSeq" id="WP_163479760.1">
    <property type="nucleotide sequence ID" value="NZ_JAAGWF010000002.1"/>
</dbReference>
<dbReference type="GO" id="GO:0004029">
    <property type="term" value="F:aldehyde dehydrogenase (NAD+) activity"/>
    <property type="evidence" value="ECO:0007669"/>
    <property type="project" value="TreeGrafter"/>
</dbReference>
<dbReference type="Gene3D" id="3.40.50.720">
    <property type="entry name" value="NAD(P)-binding Rossmann-like Domain"/>
    <property type="match status" value="1"/>
</dbReference>
<dbReference type="AlphaFoldDB" id="A0A7K3VVC4"/>
<dbReference type="GO" id="GO:0005737">
    <property type="term" value="C:cytoplasm"/>
    <property type="evidence" value="ECO:0007669"/>
    <property type="project" value="TreeGrafter"/>
</dbReference>
<dbReference type="PANTHER" id="PTHR48079:SF6">
    <property type="entry name" value="NAD(P)-BINDING DOMAIN-CONTAINING PROTEIN-RELATED"/>
    <property type="match status" value="1"/>
</dbReference>
<dbReference type="InterPro" id="IPR051783">
    <property type="entry name" value="NAD(P)-dependent_oxidoreduct"/>
</dbReference>
<dbReference type="PANTHER" id="PTHR48079">
    <property type="entry name" value="PROTEIN YEEZ"/>
    <property type="match status" value="1"/>
</dbReference>
<gene>
    <name evidence="2" type="ORF">GCU56_01705</name>
</gene>
<evidence type="ECO:0000313" key="2">
    <source>
        <dbReference type="EMBL" id="NEK56589.1"/>
    </source>
</evidence>
<accession>A0A7K3VVC4</accession>
<keyword evidence="3" id="KW-1185">Reference proteome</keyword>
<dbReference type="Pfam" id="PF01370">
    <property type="entry name" value="Epimerase"/>
    <property type="match status" value="1"/>
</dbReference>
<dbReference type="InterPro" id="IPR001509">
    <property type="entry name" value="Epimerase_deHydtase"/>
</dbReference>
<proteinExistence type="predicted"/>
<evidence type="ECO:0000259" key="1">
    <source>
        <dbReference type="Pfam" id="PF01370"/>
    </source>
</evidence>
<dbReference type="EMBL" id="JAAGWF010000002">
    <property type="protein sequence ID" value="NEK56589.1"/>
    <property type="molecule type" value="Genomic_DNA"/>
</dbReference>
<name>A0A7K3VVC4_9ACTN</name>
<comment type="caution">
    <text evidence="2">The sequence shown here is derived from an EMBL/GenBank/DDBJ whole genome shotgun (WGS) entry which is preliminary data.</text>
</comment>
<evidence type="ECO:0000313" key="3">
    <source>
        <dbReference type="Proteomes" id="UP000470246"/>
    </source>
</evidence>
<feature type="domain" description="NAD-dependent epimerase/dehydratase" evidence="1">
    <location>
        <begin position="3"/>
        <end position="231"/>
    </location>
</feature>